<comment type="caution">
    <text evidence="4">The sequence shown here is derived from an EMBL/GenBank/DDBJ whole genome shotgun (WGS) entry which is preliminary data.</text>
</comment>
<feature type="compositionally biased region" description="Low complexity" evidence="1">
    <location>
        <begin position="129"/>
        <end position="145"/>
    </location>
</feature>
<dbReference type="AlphaFoldDB" id="A0A6L2JW97"/>
<name>A0A6L2JW97_TANCI</name>
<dbReference type="EMBL" id="BKCJ010001356">
    <property type="protein sequence ID" value="GEU40827.1"/>
    <property type="molecule type" value="Genomic_DNA"/>
</dbReference>
<sequence length="434" mass="50020">MRPFGCRVTIHNTIDHLGKFDGKYDEGFFAGYSLNSKAFRVFNSRIRIVEENLRIRYKASDNACQARKETEPVKDYILLPLWTADPPFSQDPKSSHDDGSKTSSDDGKKVNEDRRKEAECKDQEKEDNVNSTNNVNIVSSPVNAVGTNEDNKLPFDLNKPALEDVSIFNFSNDDKDDGILADINNLDTTIKFSPIPTTRIHKDHPLDQVIGDFHSATQTRRMSKNLEEHGSKLDRDYAGRVSTIEVTISLDLVDLPNIKRAIGTKWVFRNKKDEKGIMKRNKARLVAQGYTYEEEIYYDKVFFPVARIKVIRMFLSYASFKDFVVYQMDVKSVFLYGKIKEEVYVCQQPGFKDPDFPDRVYKVKEALYGLHQAPRAWFTEVKTAITPIKTQKPLLKDEGGEKVDVHMYRYQLNPKVSYLHAVKRIFRTNMEGHD</sequence>
<evidence type="ECO:0000259" key="2">
    <source>
        <dbReference type="Pfam" id="PF07727"/>
    </source>
</evidence>
<gene>
    <name evidence="4" type="ORF">Tci_012805</name>
</gene>
<feature type="region of interest" description="Disordered" evidence="1">
    <location>
        <begin position="87"/>
        <end position="150"/>
    </location>
</feature>
<dbReference type="Pfam" id="PF07727">
    <property type="entry name" value="RVT_2"/>
    <property type="match status" value="1"/>
</dbReference>
<dbReference type="InterPro" id="IPR057670">
    <property type="entry name" value="SH3_retrovirus"/>
</dbReference>
<feature type="domain" description="Retroviral polymerase SH3-like" evidence="3">
    <location>
        <begin position="6"/>
        <end position="47"/>
    </location>
</feature>
<dbReference type="InterPro" id="IPR013103">
    <property type="entry name" value="RVT_2"/>
</dbReference>
<organism evidence="4">
    <name type="scientific">Tanacetum cinerariifolium</name>
    <name type="common">Dalmatian daisy</name>
    <name type="synonym">Chrysanthemum cinerariifolium</name>
    <dbReference type="NCBI Taxonomy" id="118510"/>
    <lineage>
        <taxon>Eukaryota</taxon>
        <taxon>Viridiplantae</taxon>
        <taxon>Streptophyta</taxon>
        <taxon>Embryophyta</taxon>
        <taxon>Tracheophyta</taxon>
        <taxon>Spermatophyta</taxon>
        <taxon>Magnoliopsida</taxon>
        <taxon>eudicotyledons</taxon>
        <taxon>Gunneridae</taxon>
        <taxon>Pentapetalae</taxon>
        <taxon>asterids</taxon>
        <taxon>campanulids</taxon>
        <taxon>Asterales</taxon>
        <taxon>Asteraceae</taxon>
        <taxon>Asteroideae</taxon>
        <taxon>Anthemideae</taxon>
        <taxon>Anthemidinae</taxon>
        <taxon>Tanacetum</taxon>
    </lineage>
</organism>
<feature type="domain" description="Reverse transcriptase Ty1/copia-type" evidence="2">
    <location>
        <begin position="251"/>
        <end position="386"/>
    </location>
</feature>
<protein>
    <submittedName>
        <fullName evidence="4">Uncharacterized protein</fullName>
    </submittedName>
</protein>
<feature type="compositionally biased region" description="Basic and acidic residues" evidence="1">
    <location>
        <begin position="93"/>
        <end position="128"/>
    </location>
</feature>
<proteinExistence type="predicted"/>
<evidence type="ECO:0000313" key="4">
    <source>
        <dbReference type="EMBL" id="GEU40827.1"/>
    </source>
</evidence>
<evidence type="ECO:0000256" key="1">
    <source>
        <dbReference type="SAM" id="MobiDB-lite"/>
    </source>
</evidence>
<evidence type="ECO:0000259" key="3">
    <source>
        <dbReference type="Pfam" id="PF25597"/>
    </source>
</evidence>
<reference evidence="4" key="1">
    <citation type="journal article" date="2019" name="Sci. Rep.">
        <title>Draft genome of Tanacetum cinerariifolium, the natural source of mosquito coil.</title>
        <authorList>
            <person name="Yamashiro T."/>
            <person name="Shiraishi A."/>
            <person name="Satake H."/>
            <person name="Nakayama K."/>
        </authorList>
    </citation>
    <scope>NUCLEOTIDE SEQUENCE</scope>
</reference>
<dbReference type="Pfam" id="PF25597">
    <property type="entry name" value="SH3_retrovirus"/>
    <property type="match status" value="1"/>
</dbReference>
<accession>A0A6L2JW97</accession>